<sequence length="65" mass="7653">MVDKNALLDMEQLVIAEYCENKGIDEENIGPGMMEILLDAAYERVIEGWATRMDYMRDLERDRRL</sequence>
<dbReference type="EMBL" id="LR796816">
    <property type="protein sequence ID" value="CAB4167752.1"/>
    <property type="molecule type" value="Genomic_DNA"/>
</dbReference>
<dbReference type="EMBL" id="LR797251">
    <property type="protein sequence ID" value="CAB4196445.1"/>
    <property type="molecule type" value="Genomic_DNA"/>
</dbReference>
<name>A0A6J5PAI5_9CAUD</name>
<evidence type="ECO:0000313" key="3">
    <source>
        <dbReference type="EMBL" id="CAB4196445.1"/>
    </source>
</evidence>
<gene>
    <name evidence="3" type="ORF">UFOVP1292_49</name>
    <name evidence="4" type="ORF">UFOVP1411_40</name>
    <name evidence="1" type="ORF">UFOVP859_46</name>
    <name evidence="2" type="ORF">UFOVP882_44</name>
</gene>
<evidence type="ECO:0000313" key="2">
    <source>
        <dbReference type="EMBL" id="CAB4168513.1"/>
    </source>
</evidence>
<evidence type="ECO:0000313" key="4">
    <source>
        <dbReference type="EMBL" id="CAB4205197.1"/>
    </source>
</evidence>
<proteinExistence type="predicted"/>
<dbReference type="EMBL" id="LR797357">
    <property type="protein sequence ID" value="CAB4205197.1"/>
    <property type="molecule type" value="Genomic_DNA"/>
</dbReference>
<protein>
    <submittedName>
        <fullName evidence="2">Uncharacterized protein</fullName>
    </submittedName>
</protein>
<accession>A0A6J5PAI5</accession>
<reference evidence="2" key="1">
    <citation type="submission" date="2020-05" db="EMBL/GenBank/DDBJ databases">
        <authorList>
            <person name="Chiriac C."/>
            <person name="Salcher M."/>
            <person name="Ghai R."/>
            <person name="Kavagutti S V."/>
        </authorList>
    </citation>
    <scope>NUCLEOTIDE SEQUENCE</scope>
</reference>
<organism evidence="2">
    <name type="scientific">uncultured Caudovirales phage</name>
    <dbReference type="NCBI Taxonomy" id="2100421"/>
    <lineage>
        <taxon>Viruses</taxon>
        <taxon>Duplodnaviria</taxon>
        <taxon>Heunggongvirae</taxon>
        <taxon>Uroviricota</taxon>
        <taxon>Caudoviricetes</taxon>
        <taxon>Peduoviridae</taxon>
        <taxon>Maltschvirus</taxon>
        <taxon>Maltschvirus maltsch</taxon>
    </lineage>
</organism>
<evidence type="ECO:0000313" key="1">
    <source>
        <dbReference type="EMBL" id="CAB4167752.1"/>
    </source>
</evidence>
<dbReference type="EMBL" id="LR796826">
    <property type="protein sequence ID" value="CAB4168513.1"/>
    <property type="molecule type" value="Genomic_DNA"/>
</dbReference>